<evidence type="ECO:0000256" key="4">
    <source>
        <dbReference type="ARBA" id="ARBA00022857"/>
    </source>
</evidence>
<evidence type="ECO:0000256" key="13">
    <source>
        <dbReference type="PIRSR" id="PIRSR000445-4"/>
    </source>
</evidence>
<feature type="site" description="Important for activity" evidence="9 13">
    <location>
        <position position="99"/>
    </location>
</feature>
<comment type="caution">
    <text evidence="19">The sequence shown here is derived from an EMBL/GenBank/DDBJ whole genome shotgun (WGS) entry which is preliminary data.</text>
</comment>
<dbReference type="NCBIfam" id="NF000744">
    <property type="entry name" value="PRK00045.1-3"/>
    <property type="match status" value="1"/>
</dbReference>
<evidence type="ECO:0000256" key="2">
    <source>
        <dbReference type="ARBA" id="ARBA00005916"/>
    </source>
</evidence>
<evidence type="ECO:0000313" key="19">
    <source>
        <dbReference type="EMBL" id="GFR39084.1"/>
    </source>
</evidence>
<evidence type="ECO:0000256" key="10">
    <source>
        <dbReference type="PIRSR" id="PIRSR000445-1"/>
    </source>
</evidence>
<comment type="similarity">
    <text evidence="2 9 14">Belongs to the glutamyl-tRNA reductase family.</text>
</comment>
<dbReference type="Gene3D" id="3.40.50.720">
    <property type="entry name" value="NAD(P)-binding Rossmann-like Domain"/>
    <property type="match status" value="1"/>
</dbReference>
<reference evidence="19" key="1">
    <citation type="submission" date="2020-08" db="EMBL/GenBank/DDBJ databases">
        <authorList>
            <person name="Uke A."/>
            <person name="Chhe C."/>
            <person name="Baramee S."/>
            <person name="Kosugi A."/>
        </authorList>
    </citation>
    <scope>NUCLEOTIDE SEQUENCE</scope>
    <source>
        <strain evidence="19">DA-C8</strain>
    </source>
</reference>
<dbReference type="GO" id="GO:0019353">
    <property type="term" value="P:protoporphyrinogen IX biosynthetic process from glutamate"/>
    <property type="evidence" value="ECO:0007669"/>
    <property type="project" value="TreeGrafter"/>
</dbReference>
<dbReference type="InterPro" id="IPR018214">
    <property type="entry name" value="GluRdtase_CS"/>
</dbReference>
<feature type="region of interest" description="Disordered" evidence="15">
    <location>
        <begin position="425"/>
        <end position="458"/>
    </location>
</feature>
<evidence type="ECO:0000259" key="17">
    <source>
        <dbReference type="Pfam" id="PF01488"/>
    </source>
</evidence>
<evidence type="ECO:0000259" key="16">
    <source>
        <dbReference type="Pfam" id="PF00745"/>
    </source>
</evidence>
<dbReference type="InterPro" id="IPR036343">
    <property type="entry name" value="GluRdtase_N_sf"/>
</dbReference>
<dbReference type="PIRSF" id="PIRSF000445">
    <property type="entry name" value="4pyrrol_synth_GluRdtase"/>
    <property type="match status" value="1"/>
</dbReference>
<dbReference type="Pfam" id="PF00745">
    <property type="entry name" value="GlutR_dimer"/>
    <property type="match status" value="1"/>
</dbReference>
<dbReference type="PANTHER" id="PTHR43013:SF1">
    <property type="entry name" value="GLUTAMYL-TRNA REDUCTASE"/>
    <property type="match status" value="1"/>
</dbReference>
<evidence type="ECO:0000256" key="14">
    <source>
        <dbReference type="RuleBase" id="RU000584"/>
    </source>
</evidence>
<protein>
    <recommendedName>
        <fullName evidence="8 9">Glutamyl-tRNA reductase</fullName>
        <shortName evidence="9">GluTR</shortName>
        <ecNumber evidence="3 9">1.2.1.70</ecNumber>
    </recommendedName>
</protein>
<feature type="binding site" evidence="9 11">
    <location>
        <begin position="114"/>
        <end position="116"/>
    </location>
    <ligand>
        <name>substrate</name>
    </ligand>
</feature>
<feature type="domain" description="Tetrapyrrole biosynthesis glutamyl-tRNA reductase dimerisation" evidence="16">
    <location>
        <begin position="320"/>
        <end position="419"/>
    </location>
</feature>
<keyword evidence="6 9" id="KW-0627">Porphyrin biosynthesis</keyword>
<evidence type="ECO:0000256" key="12">
    <source>
        <dbReference type="PIRSR" id="PIRSR000445-3"/>
    </source>
</evidence>
<evidence type="ECO:0000256" key="8">
    <source>
        <dbReference type="ARBA" id="ARBA00068659"/>
    </source>
</evidence>
<dbReference type="InterPro" id="IPR015896">
    <property type="entry name" value="4pyrrol_synth_GluRdtase_dimer"/>
</dbReference>
<dbReference type="HAMAP" id="MF_00087">
    <property type="entry name" value="Glu_tRNA_reductase"/>
    <property type="match status" value="1"/>
</dbReference>
<dbReference type="Pfam" id="PF01488">
    <property type="entry name" value="Shikimate_DH"/>
    <property type="match status" value="1"/>
</dbReference>
<evidence type="ECO:0000256" key="9">
    <source>
        <dbReference type="HAMAP-Rule" id="MF_00087"/>
    </source>
</evidence>
<evidence type="ECO:0000256" key="5">
    <source>
        <dbReference type="ARBA" id="ARBA00023002"/>
    </source>
</evidence>
<dbReference type="AlphaFoldDB" id="A0A916QHS1"/>
<organism evidence="19 20">
    <name type="scientific">Insulibacter thermoxylanivorax</name>
    <dbReference type="NCBI Taxonomy" id="2749268"/>
    <lineage>
        <taxon>Bacteria</taxon>
        <taxon>Bacillati</taxon>
        <taxon>Bacillota</taxon>
        <taxon>Bacilli</taxon>
        <taxon>Bacillales</taxon>
        <taxon>Paenibacillaceae</taxon>
        <taxon>Insulibacter</taxon>
    </lineage>
</organism>
<dbReference type="InterPro" id="IPR036291">
    <property type="entry name" value="NAD(P)-bd_dom_sf"/>
</dbReference>
<dbReference type="EC" id="1.2.1.70" evidence="3 9"/>
<dbReference type="Pfam" id="PF05201">
    <property type="entry name" value="GlutR_N"/>
    <property type="match status" value="1"/>
</dbReference>
<feature type="binding site" evidence="9 11">
    <location>
        <position position="120"/>
    </location>
    <ligand>
        <name>substrate</name>
    </ligand>
</feature>
<dbReference type="Gene3D" id="3.30.460.30">
    <property type="entry name" value="Glutamyl-tRNA reductase, N-terminal domain"/>
    <property type="match status" value="1"/>
</dbReference>
<reference evidence="19" key="2">
    <citation type="journal article" date="2021" name="Data Brief">
        <title>Draft genome sequence data of the facultative, thermophilic, xylanolytic bacterium Paenibacillus sp. strain DA-C8.</title>
        <authorList>
            <person name="Chhe C."/>
            <person name="Uke A."/>
            <person name="Baramee S."/>
            <person name="Ungkulpasvich U."/>
            <person name="Tachaapaikoon C."/>
            <person name="Pason P."/>
            <person name="Waeonukul R."/>
            <person name="Ratanakhanokchai K."/>
            <person name="Kosugi A."/>
        </authorList>
    </citation>
    <scope>NUCLEOTIDE SEQUENCE</scope>
    <source>
        <strain evidence="19">DA-C8</strain>
    </source>
</reference>
<dbReference type="GO" id="GO:0050661">
    <property type="term" value="F:NADP binding"/>
    <property type="evidence" value="ECO:0007669"/>
    <property type="project" value="InterPro"/>
</dbReference>
<feature type="domain" description="Quinate/shikimate 5-dehydrogenase/glutamyl-tRNA reductase" evidence="17">
    <location>
        <begin position="171"/>
        <end position="306"/>
    </location>
</feature>
<keyword evidence="20" id="KW-1185">Reference proteome</keyword>
<evidence type="ECO:0000256" key="11">
    <source>
        <dbReference type="PIRSR" id="PIRSR000445-2"/>
    </source>
</evidence>
<comment type="catalytic activity">
    <reaction evidence="7 9 14">
        <text>(S)-4-amino-5-oxopentanoate + tRNA(Glu) + NADP(+) = L-glutamyl-tRNA(Glu) + NADPH + H(+)</text>
        <dbReference type="Rhea" id="RHEA:12344"/>
        <dbReference type="Rhea" id="RHEA-COMP:9663"/>
        <dbReference type="Rhea" id="RHEA-COMP:9680"/>
        <dbReference type="ChEBI" id="CHEBI:15378"/>
        <dbReference type="ChEBI" id="CHEBI:57501"/>
        <dbReference type="ChEBI" id="CHEBI:57783"/>
        <dbReference type="ChEBI" id="CHEBI:58349"/>
        <dbReference type="ChEBI" id="CHEBI:78442"/>
        <dbReference type="ChEBI" id="CHEBI:78520"/>
        <dbReference type="EC" id="1.2.1.70"/>
    </reaction>
</comment>
<evidence type="ECO:0000256" key="15">
    <source>
        <dbReference type="SAM" id="MobiDB-lite"/>
    </source>
</evidence>
<evidence type="ECO:0000259" key="18">
    <source>
        <dbReference type="Pfam" id="PF05201"/>
    </source>
</evidence>
<evidence type="ECO:0000256" key="7">
    <source>
        <dbReference type="ARBA" id="ARBA00047464"/>
    </source>
</evidence>
<comment type="domain">
    <text evidence="9">Possesses an unusual extended V-shaped dimeric structure with each monomer consisting of three distinct domains arranged along a curved 'spinal' alpha-helix. The N-terminal catalytic domain specifically recognizes the glutamate moiety of the substrate. The second domain is the NADPH-binding domain, and the third C-terminal domain is responsible for dimerization.</text>
</comment>
<comment type="subunit">
    <text evidence="9">Homodimer.</text>
</comment>
<feature type="compositionally biased region" description="Basic and acidic residues" evidence="15">
    <location>
        <begin position="425"/>
        <end position="435"/>
    </location>
</feature>
<dbReference type="PROSITE" id="PS00747">
    <property type="entry name" value="GLUTR"/>
    <property type="match status" value="1"/>
</dbReference>
<gene>
    <name evidence="9 19" type="primary">hemA</name>
    <name evidence="19" type="ORF">PRECH8_23800</name>
</gene>
<name>A0A916QHS1_9BACL</name>
<feature type="binding site" evidence="9 11">
    <location>
        <begin position="49"/>
        <end position="52"/>
    </location>
    <ligand>
        <name>substrate</name>
    </ligand>
</feature>
<dbReference type="CDD" id="cd05213">
    <property type="entry name" value="NAD_bind_Glutamyl_tRNA_reduct"/>
    <property type="match status" value="1"/>
</dbReference>
<dbReference type="PANTHER" id="PTHR43013">
    <property type="entry name" value="GLUTAMYL-TRNA REDUCTASE"/>
    <property type="match status" value="1"/>
</dbReference>
<comment type="function">
    <text evidence="9">Catalyzes the NADPH-dependent reduction of glutamyl-tRNA(Glu) to glutamate 1-semialdehyde (GSA).</text>
</comment>
<comment type="miscellaneous">
    <text evidence="9">During catalysis, the active site Cys acts as a nucleophile attacking the alpha-carbonyl group of tRNA-bound glutamate with the formation of a thioester intermediate between enzyme and glutamate, and the concomitant release of tRNA(Glu). The thioester intermediate is finally reduced by direct hydride transfer from NADPH, to form the product GSA.</text>
</comment>
<proteinExistence type="inferred from homology"/>
<dbReference type="SUPFAM" id="SSF51735">
    <property type="entry name" value="NAD(P)-binding Rossmann-fold domains"/>
    <property type="match status" value="1"/>
</dbReference>
<keyword evidence="5 9" id="KW-0560">Oxidoreductase</keyword>
<comment type="pathway">
    <text evidence="1 9 14">Porphyrin-containing compound metabolism; protoporphyrin-IX biosynthesis; 5-aminolevulinate from L-glutamyl-tRNA(Glu): step 1/2.</text>
</comment>
<feature type="binding site" evidence="9 12">
    <location>
        <begin position="189"/>
        <end position="194"/>
    </location>
    <ligand>
        <name>NADP(+)</name>
        <dbReference type="ChEBI" id="CHEBI:58349"/>
    </ligand>
</feature>
<dbReference type="Proteomes" id="UP000654993">
    <property type="component" value="Unassembled WGS sequence"/>
</dbReference>
<evidence type="ECO:0000256" key="1">
    <source>
        <dbReference type="ARBA" id="ARBA00005059"/>
    </source>
</evidence>
<dbReference type="SUPFAM" id="SSF69742">
    <property type="entry name" value="Glutamyl tRNA-reductase catalytic, N-terminal domain"/>
    <property type="match status" value="1"/>
</dbReference>
<feature type="binding site" evidence="9 11">
    <location>
        <position position="109"/>
    </location>
    <ligand>
        <name>substrate</name>
    </ligand>
</feature>
<evidence type="ECO:0000256" key="3">
    <source>
        <dbReference type="ARBA" id="ARBA00012970"/>
    </source>
</evidence>
<evidence type="ECO:0000256" key="6">
    <source>
        <dbReference type="ARBA" id="ARBA00023244"/>
    </source>
</evidence>
<feature type="active site" description="Nucleophile" evidence="9 10">
    <location>
        <position position="50"/>
    </location>
</feature>
<feature type="domain" description="Glutamyl-tRNA reductase N-terminal" evidence="18">
    <location>
        <begin position="6"/>
        <end position="156"/>
    </location>
</feature>
<keyword evidence="4 9" id="KW-0521">NADP</keyword>
<dbReference type="InterPro" id="IPR015895">
    <property type="entry name" value="4pyrrol_synth_GluRdtase_N"/>
</dbReference>
<dbReference type="InterPro" id="IPR000343">
    <property type="entry name" value="4pyrrol_synth_GluRdtase"/>
</dbReference>
<accession>A0A916QHS1</accession>
<dbReference type="SUPFAM" id="SSF69075">
    <property type="entry name" value="Glutamyl tRNA-reductase dimerization domain"/>
    <property type="match status" value="1"/>
</dbReference>
<dbReference type="FunFam" id="3.40.50.720:FF:000031">
    <property type="entry name" value="Glutamyl-tRNA reductase"/>
    <property type="match status" value="1"/>
</dbReference>
<dbReference type="GO" id="GO:0008883">
    <property type="term" value="F:glutamyl-tRNA reductase activity"/>
    <property type="evidence" value="ECO:0007669"/>
    <property type="project" value="UniProtKB-UniRule"/>
</dbReference>
<dbReference type="EMBL" id="BMAQ01000033">
    <property type="protein sequence ID" value="GFR39084.1"/>
    <property type="molecule type" value="Genomic_DNA"/>
</dbReference>
<dbReference type="InterPro" id="IPR006151">
    <property type="entry name" value="Shikm_DH/Glu-tRNA_Rdtase"/>
</dbReference>
<dbReference type="FunFam" id="3.30.460.30:FF:000001">
    <property type="entry name" value="Glutamyl-tRNA reductase"/>
    <property type="match status" value="1"/>
</dbReference>
<dbReference type="RefSeq" id="WP_200967323.1">
    <property type="nucleotide sequence ID" value="NZ_BMAQ01000033.1"/>
</dbReference>
<evidence type="ECO:0000313" key="20">
    <source>
        <dbReference type="Proteomes" id="UP000654993"/>
    </source>
</evidence>
<dbReference type="NCBIfam" id="TIGR01035">
    <property type="entry name" value="hemA"/>
    <property type="match status" value="1"/>
</dbReference>
<dbReference type="InterPro" id="IPR036453">
    <property type="entry name" value="GluRdtase_dimer_dom_sf"/>
</dbReference>
<sequence length="467" mass="52884">MHTIVVGLNYRTAPVEIREKFAVTEEKLAEALQQLKQSKNIQECVIVATCNRTEVYAVVSRLHICAHDIRTFLEEWFSIPGKEFAKYLYIYEDRDAVKHLLRVTCGLDSMVIGETQILGQVREAFFAAQRLGMTSKIFNHLFQQALAFAKRAHTQTAIGEQAVSISYAAVELGKKIMGSFTDKTVLILGAGKMGELTGKHLAAAGAKKIIVANRTLERAQELAAKFSAESCLMEEITERIAETDILICSTGAQKWVLTKEQLSGAMPLREERPLFMIDISVPRNLDPAIAELTNVHLYDIDDLEGIVEDNLEQRRREAEKIEAMIEREISEHEYWFKTLHVGPVIRALQDKSRSIHDETLQSLYNKLPELDDRQRKVIHKLTRSIVNQMLQDPITRLKELAAEEEGDEAVEIFTRIFALEDRLDDRKQDSRRRGETGCADRPLSPAKKQGDSQAEIAYPFEEMLAGS</sequence>